<feature type="non-terminal residue" evidence="2">
    <location>
        <position position="49"/>
    </location>
</feature>
<dbReference type="InterPro" id="IPR014729">
    <property type="entry name" value="Rossmann-like_a/b/a_fold"/>
</dbReference>
<sequence length="49" mass="5315">MRIVLATDLTDSSIDAARYAVRRARLLDADITVAHVVGSTDIDTREAIS</sequence>
<reference evidence="2" key="1">
    <citation type="submission" date="2018-06" db="EMBL/GenBank/DDBJ databases">
        <authorList>
            <person name="Zhirakovskaya E."/>
        </authorList>
    </citation>
    <scope>NUCLEOTIDE SEQUENCE</scope>
</reference>
<dbReference type="EMBL" id="UOEI01000167">
    <property type="protein sequence ID" value="VAV96059.1"/>
    <property type="molecule type" value="Genomic_DNA"/>
</dbReference>
<feature type="domain" description="UspA" evidence="1">
    <location>
        <begin position="2"/>
        <end position="42"/>
    </location>
</feature>
<dbReference type="Gene3D" id="3.40.50.620">
    <property type="entry name" value="HUPs"/>
    <property type="match status" value="1"/>
</dbReference>
<dbReference type="AlphaFoldDB" id="A0A3B0RVP8"/>
<organism evidence="2">
    <name type="scientific">hydrothermal vent metagenome</name>
    <dbReference type="NCBI Taxonomy" id="652676"/>
    <lineage>
        <taxon>unclassified sequences</taxon>
        <taxon>metagenomes</taxon>
        <taxon>ecological metagenomes</taxon>
    </lineage>
</organism>
<dbReference type="Pfam" id="PF00582">
    <property type="entry name" value="Usp"/>
    <property type="match status" value="1"/>
</dbReference>
<evidence type="ECO:0000259" key="1">
    <source>
        <dbReference type="Pfam" id="PF00582"/>
    </source>
</evidence>
<gene>
    <name evidence="2" type="ORF">MNBD_ACTINO01-2079</name>
</gene>
<protein>
    <recommendedName>
        <fullName evidence="1">UspA domain-containing protein</fullName>
    </recommendedName>
</protein>
<dbReference type="SUPFAM" id="SSF52402">
    <property type="entry name" value="Adenine nucleotide alpha hydrolases-like"/>
    <property type="match status" value="1"/>
</dbReference>
<proteinExistence type="predicted"/>
<accession>A0A3B0RVP8</accession>
<evidence type="ECO:0000313" key="2">
    <source>
        <dbReference type="EMBL" id="VAV96059.1"/>
    </source>
</evidence>
<name>A0A3B0RVP8_9ZZZZ</name>
<dbReference type="InterPro" id="IPR006016">
    <property type="entry name" value="UspA"/>
</dbReference>